<protein>
    <submittedName>
        <fullName evidence="2">PIG-L family deacetylase</fullName>
    </submittedName>
</protein>
<gene>
    <name evidence="2" type="ORF">BOX37_15740</name>
</gene>
<sequence>MSDLTELGTILSIWAHPDDETYLAAGIMAAASDNGQRVVCATASAGERGSSDPTTWTPTRLGRIRRWEAAAAMAVLGVHEHEVYSLPDGELSGHESAGRDWADRLVEDVRPDTILTFGPEGMTYHPDHIAVHRWVTRAWRETGCRVRLLYATPTVDKLARFLPLYEEWNMYMSNERPDGVAHEHLSLHLELQAERLDRKITALRVMASQTAAVMDAVDDQLFREMVAEESFVAAEVSAAPVSRLLI</sequence>
<dbReference type="AlphaFoldDB" id="A0A1J0W2H0"/>
<dbReference type="GO" id="GO:0016811">
    <property type="term" value="F:hydrolase activity, acting on carbon-nitrogen (but not peptide) bonds, in linear amides"/>
    <property type="evidence" value="ECO:0007669"/>
    <property type="project" value="TreeGrafter"/>
</dbReference>
<dbReference type="SUPFAM" id="SSF102588">
    <property type="entry name" value="LmbE-like"/>
    <property type="match status" value="1"/>
</dbReference>
<accession>A0A1J0W2H0</accession>
<dbReference type="InterPro" id="IPR024078">
    <property type="entry name" value="LmbE-like_dom_sf"/>
</dbReference>
<evidence type="ECO:0000256" key="1">
    <source>
        <dbReference type="ARBA" id="ARBA00022833"/>
    </source>
</evidence>
<evidence type="ECO:0000313" key="2">
    <source>
        <dbReference type="EMBL" id="APE38383.1"/>
    </source>
</evidence>
<dbReference type="OrthoDB" id="116799at2"/>
<keyword evidence="3" id="KW-1185">Reference proteome</keyword>
<dbReference type="Proteomes" id="UP000183810">
    <property type="component" value="Chromosome"/>
</dbReference>
<dbReference type="RefSeq" id="WP_071931553.1">
    <property type="nucleotide sequence ID" value="NZ_CP018082.1"/>
</dbReference>
<dbReference type="Gene3D" id="3.40.50.10320">
    <property type="entry name" value="LmbE-like"/>
    <property type="match status" value="1"/>
</dbReference>
<dbReference type="PANTHER" id="PTHR12993">
    <property type="entry name" value="N-ACETYLGLUCOSAMINYL-PHOSPHATIDYLINOSITOL DE-N-ACETYLASE-RELATED"/>
    <property type="match status" value="1"/>
</dbReference>
<dbReference type="InterPro" id="IPR003737">
    <property type="entry name" value="GlcNAc_PI_deacetylase-related"/>
</dbReference>
<dbReference type="PANTHER" id="PTHR12993:SF11">
    <property type="entry name" value="N-ACETYLGLUCOSAMINYL-PHOSPHATIDYLINOSITOL DE-N-ACETYLASE"/>
    <property type="match status" value="1"/>
</dbReference>
<reference evidence="2" key="1">
    <citation type="submission" date="2016-11" db="EMBL/GenBank/DDBJ databases">
        <authorList>
            <person name="Jaros S."/>
            <person name="Januszkiewicz K."/>
            <person name="Wedrychowicz H."/>
        </authorList>
    </citation>
    <scope>NUCLEOTIDE SEQUENCE [LARGE SCALE GENOMIC DNA]</scope>
    <source>
        <strain evidence="2">Y48</strain>
    </source>
</reference>
<evidence type="ECO:0000313" key="3">
    <source>
        <dbReference type="Proteomes" id="UP000183810"/>
    </source>
</evidence>
<dbReference type="GO" id="GO:0016137">
    <property type="term" value="P:glycoside metabolic process"/>
    <property type="evidence" value="ECO:0007669"/>
    <property type="project" value="UniProtKB-ARBA"/>
</dbReference>
<organism evidence="2 3">
    <name type="scientific">Nocardia mangyaensis</name>
    <dbReference type="NCBI Taxonomy" id="2213200"/>
    <lineage>
        <taxon>Bacteria</taxon>
        <taxon>Bacillati</taxon>
        <taxon>Actinomycetota</taxon>
        <taxon>Actinomycetes</taxon>
        <taxon>Mycobacteriales</taxon>
        <taxon>Nocardiaceae</taxon>
        <taxon>Nocardia</taxon>
    </lineage>
</organism>
<dbReference type="Pfam" id="PF02585">
    <property type="entry name" value="PIG-L"/>
    <property type="match status" value="1"/>
</dbReference>
<proteinExistence type="predicted"/>
<name>A0A1J0W2H0_9NOCA</name>
<keyword evidence="1" id="KW-0862">Zinc</keyword>
<dbReference type="KEGG" id="nsl:BOX37_15740"/>
<dbReference type="EMBL" id="CP018082">
    <property type="protein sequence ID" value="APE38383.1"/>
    <property type="molecule type" value="Genomic_DNA"/>
</dbReference>